<name>A0A2P2M4S9_RHIMU</name>
<organism evidence="1">
    <name type="scientific">Rhizophora mucronata</name>
    <name type="common">Asiatic mangrove</name>
    <dbReference type="NCBI Taxonomy" id="61149"/>
    <lineage>
        <taxon>Eukaryota</taxon>
        <taxon>Viridiplantae</taxon>
        <taxon>Streptophyta</taxon>
        <taxon>Embryophyta</taxon>
        <taxon>Tracheophyta</taxon>
        <taxon>Spermatophyta</taxon>
        <taxon>Magnoliopsida</taxon>
        <taxon>eudicotyledons</taxon>
        <taxon>Gunneridae</taxon>
        <taxon>Pentapetalae</taxon>
        <taxon>rosids</taxon>
        <taxon>fabids</taxon>
        <taxon>Malpighiales</taxon>
        <taxon>Rhizophoraceae</taxon>
        <taxon>Rhizophora</taxon>
    </lineage>
</organism>
<proteinExistence type="predicted"/>
<accession>A0A2P2M4S9</accession>
<sequence>MELQFHTMEIMASTENLIHIASYKRQTTKSEKLHLYHKLQMNIPRQASSVTPSLEGKGDPTPFCSLHFI</sequence>
<protein>
    <submittedName>
        <fullName evidence="1">Uncharacterized protein</fullName>
    </submittedName>
</protein>
<dbReference type="EMBL" id="GGEC01044743">
    <property type="protein sequence ID" value="MBX25227.1"/>
    <property type="molecule type" value="Transcribed_RNA"/>
</dbReference>
<evidence type="ECO:0000313" key="1">
    <source>
        <dbReference type="EMBL" id="MBX25227.1"/>
    </source>
</evidence>
<reference evidence="1" key="1">
    <citation type="submission" date="2018-02" db="EMBL/GenBank/DDBJ databases">
        <title>Rhizophora mucronata_Transcriptome.</title>
        <authorList>
            <person name="Meera S.P."/>
            <person name="Sreeshan A."/>
            <person name="Augustine A."/>
        </authorList>
    </citation>
    <scope>NUCLEOTIDE SEQUENCE</scope>
    <source>
        <tissue evidence="1">Leaf</tissue>
    </source>
</reference>
<dbReference type="AlphaFoldDB" id="A0A2P2M4S9"/>